<dbReference type="Proteomes" id="UP000612746">
    <property type="component" value="Unassembled WGS sequence"/>
</dbReference>
<dbReference type="GO" id="GO:0006397">
    <property type="term" value="P:mRNA processing"/>
    <property type="evidence" value="ECO:0007669"/>
    <property type="project" value="UniProtKB-KW"/>
</dbReference>
<keyword evidence="7" id="KW-0539">Nucleus</keyword>
<evidence type="ECO:0000256" key="7">
    <source>
        <dbReference type="ARBA" id="ARBA00023242"/>
    </source>
</evidence>
<dbReference type="AlphaFoldDB" id="A0A8H7PKU5"/>
<evidence type="ECO:0000256" key="8">
    <source>
        <dbReference type="SAM" id="MobiDB-lite"/>
    </source>
</evidence>
<feature type="region of interest" description="Disordered" evidence="8">
    <location>
        <begin position="27"/>
        <end position="57"/>
    </location>
</feature>
<evidence type="ECO:0000313" key="10">
    <source>
        <dbReference type="Proteomes" id="UP000612746"/>
    </source>
</evidence>
<dbReference type="Pfam" id="PF10500">
    <property type="entry name" value="SR-25"/>
    <property type="match status" value="1"/>
</dbReference>
<comment type="caution">
    <text evidence="9">The sequence shown here is derived from an EMBL/GenBank/DDBJ whole genome shotgun (WGS) entry which is preliminary data.</text>
</comment>
<dbReference type="OrthoDB" id="48562at2759"/>
<organism evidence="9 10">
    <name type="scientific">Umbelopsis vinacea</name>
    <dbReference type="NCBI Taxonomy" id="44442"/>
    <lineage>
        <taxon>Eukaryota</taxon>
        <taxon>Fungi</taxon>
        <taxon>Fungi incertae sedis</taxon>
        <taxon>Mucoromycota</taxon>
        <taxon>Mucoromycotina</taxon>
        <taxon>Umbelopsidomycetes</taxon>
        <taxon>Umbelopsidales</taxon>
        <taxon>Umbelopsidaceae</taxon>
        <taxon>Umbelopsis</taxon>
    </lineage>
</organism>
<evidence type="ECO:0000256" key="3">
    <source>
        <dbReference type="ARBA" id="ARBA00006852"/>
    </source>
</evidence>
<evidence type="ECO:0000256" key="6">
    <source>
        <dbReference type="ARBA" id="ARBA00023187"/>
    </source>
</evidence>
<comment type="subcellular location">
    <subcellularLocation>
        <location evidence="1">Nucleus speckle</location>
    </subcellularLocation>
    <subcellularLocation>
        <location evidence="2">Nucleus</location>
        <location evidence="2">Nucleolus</location>
    </subcellularLocation>
</comment>
<keyword evidence="10" id="KW-1185">Reference proteome</keyword>
<evidence type="ECO:0000256" key="5">
    <source>
        <dbReference type="ARBA" id="ARBA00022664"/>
    </source>
</evidence>
<dbReference type="GO" id="GO:0008380">
    <property type="term" value="P:RNA splicing"/>
    <property type="evidence" value="ECO:0007669"/>
    <property type="project" value="UniProtKB-KW"/>
</dbReference>
<protein>
    <recommendedName>
        <fullName evidence="4">ADP-ribosylation factor-like protein 6-interacting protein 4</fullName>
    </recommendedName>
</protein>
<dbReference type="GO" id="GO:0005730">
    <property type="term" value="C:nucleolus"/>
    <property type="evidence" value="ECO:0007669"/>
    <property type="project" value="UniProtKB-SubCell"/>
</dbReference>
<dbReference type="EMBL" id="JAEPRA010000014">
    <property type="protein sequence ID" value="KAG2175766.1"/>
    <property type="molecule type" value="Genomic_DNA"/>
</dbReference>
<keyword evidence="6" id="KW-0508">mRNA splicing</keyword>
<gene>
    <name evidence="9" type="ORF">INT44_000244</name>
</gene>
<dbReference type="GO" id="GO:0016607">
    <property type="term" value="C:nuclear speck"/>
    <property type="evidence" value="ECO:0007669"/>
    <property type="project" value="UniProtKB-SubCell"/>
</dbReference>
<comment type="similarity">
    <text evidence="3">Belongs to the ARL6IP4 family.</text>
</comment>
<accession>A0A8H7PKU5</accession>
<name>A0A8H7PKU5_9FUNG</name>
<dbReference type="InterPro" id="IPR019532">
    <property type="entry name" value="Nucl_RNA-splicing_assoc_SR-25"/>
</dbReference>
<proteinExistence type="inferred from homology"/>
<evidence type="ECO:0000256" key="2">
    <source>
        <dbReference type="ARBA" id="ARBA00004604"/>
    </source>
</evidence>
<evidence type="ECO:0000256" key="1">
    <source>
        <dbReference type="ARBA" id="ARBA00004324"/>
    </source>
</evidence>
<keyword evidence="5" id="KW-0507">mRNA processing</keyword>
<reference evidence="9" key="1">
    <citation type="submission" date="2020-12" db="EMBL/GenBank/DDBJ databases">
        <title>Metabolic potential, ecology and presence of endohyphal bacteria is reflected in genomic diversity of Mucoromycotina.</title>
        <authorList>
            <person name="Muszewska A."/>
            <person name="Okrasinska A."/>
            <person name="Steczkiewicz K."/>
            <person name="Drgas O."/>
            <person name="Orlowska M."/>
            <person name="Perlinska-Lenart U."/>
            <person name="Aleksandrzak-Piekarczyk T."/>
            <person name="Szatraj K."/>
            <person name="Zielenkiewicz U."/>
            <person name="Pilsyk S."/>
            <person name="Malc E."/>
            <person name="Mieczkowski P."/>
            <person name="Kruszewska J.S."/>
            <person name="Biernat P."/>
            <person name="Pawlowska J."/>
        </authorList>
    </citation>
    <scope>NUCLEOTIDE SEQUENCE</scope>
    <source>
        <strain evidence="9">WA0000051536</strain>
    </source>
</reference>
<evidence type="ECO:0000313" key="9">
    <source>
        <dbReference type="EMBL" id="KAG2175766.1"/>
    </source>
</evidence>
<sequence>MPKHEKKKKKKRDRHVLDLNELKELAKAHRHKAEVKKSAEDSISKAAMVPQTKAEHEKEQNVVRKVVDPLTGRTRLIKGSGEIIEEVVSKDKQKEINRMATLNDGLSYEAAQLSGRYAP</sequence>
<evidence type="ECO:0000256" key="4">
    <source>
        <dbReference type="ARBA" id="ARBA00017993"/>
    </source>
</evidence>